<dbReference type="Proteomes" id="UP000245207">
    <property type="component" value="Unassembled WGS sequence"/>
</dbReference>
<reference evidence="1 2" key="1">
    <citation type="journal article" date="2018" name="Mol. Plant">
        <title>The genome of Artemisia annua provides insight into the evolution of Asteraceae family and artemisinin biosynthesis.</title>
        <authorList>
            <person name="Shen Q."/>
            <person name="Zhang L."/>
            <person name="Liao Z."/>
            <person name="Wang S."/>
            <person name="Yan T."/>
            <person name="Shi P."/>
            <person name="Liu M."/>
            <person name="Fu X."/>
            <person name="Pan Q."/>
            <person name="Wang Y."/>
            <person name="Lv Z."/>
            <person name="Lu X."/>
            <person name="Zhang F."/>
            <person name="Jiang W."/>
            <person name="Ma Y."/>
            <person name="Chen M."/>
            <person name="Hao X."/>
            <person name="Li L."/>
            <person name="Tang Y."/>
            <person name="Lv G."/>
            <person name="Zhou Y."/>
            <person name="Sun X."/>
            <person name="Brodelius P.E."/>
            <person name="Rose J.K.C."/>
            <person name="Tang K."/>
        </authorList>
    </citation>
    <scope>NUCLEOTIDE SEQUENCE [LARGE SCALE GENOMIC DNA]</scope>
    <source>
        <strain evidence="2">cv. Huhao1</strain>
        <tissue evidence="1">Leaf</tissue>
    </source>
</reference>
<keyword evidence="2" id="KW-1185">Reference proteome</keyword>
<gene>
    <name evidence="1" type="ORF">CTI12_AA558310</name>
</gene>
<proteinExistence type="predicted"/>
<dbReference type="PANTHER" id="PTHR36617">
    <property type="entry name" value="PROTEIN, PUTATIVE-RELATED"/>
    <property type="match status" value="1"/>
</dbReference>
<dbReference type="GO" id="GO:0003964">
    <property type="term" value="F:RNA-directed DNA polymerase activity"/>
    <property type="evidence" value="ECO:0007669"/>
    <property type="project" value="UniProtKB-KW"/>
</dbReference>
<sequence length="146" mass="16992">MVLVVALDLEHIGIHLNNLTEIKVLSGNQTHFWNDCWMKNHGLLKNCFLRLYALETSKNCFVANRWVLEDGSWQFKWAWRRHPSGLASEDLDLLVSLINSLVLESHLDDKWFWSLDNPCVFSVKSLSRAVQLFSNNDPDPPFIWNP</sequence>
<evidence type="ECO:0000313" key="2">
    <source>
        <dbReference type="Proteomes" id="UP000245207"/>
    </source>
</evidence>
<dbReference type="EMBL" id="PKPP01013443">
    <property type="protein sequence ID" value="PWA40922.1"/>
    <property type="molecule type" value="Genomic_DNA"/>
</dbReference>
<accession>A0A2U1KVZ8</accession>
<name>A0A2U1KVZ8_ARTAN</name>
<keyword evidence="1" id="KW-0695">RNA-directed DNA polymerase</keyword>
<dbReference type="AlphaFoldDB" id="A0A2U1KVZ8"/>
<dbReference type="PANTHER" id="PTHR36617:SF16">
    <property type="entry name" value="OS04G0516500 PROTEIN"/>
    <property type="match status" value="1"/>
</dbReference>
<protein>
    <submittedName>
        <fullName evidence="1">RNA-directed DNA polymerase, eukaryota, Reverse transcriptase zinc-binding domain protein</fullName>
    </submittedName>
</protein>
<comment type="caution">
    <text evidence="1">The sequence shown here is derived from an EMBL/GenBank/DDBJ whole genome shotgun (WGS) entry which is preliminary data.</text>
</comment>
<keyword evidence="1" id="KW-0548">Nucleotidyltransferase</keyword>
<dbReference type="OrthoDB" id="975181at2759"/>
<organism evidence="1 2">
    <name type="scientific">Artemisia annua</name>
    <name type="common">Sweet wormwood</name>
    <dbReference type="NCBI Taxonomy" id="35608"/>
    <lineage>
        <taxon>Eukaryota</taxon>
        <taxon>Viridiplantae</taxon>
        <taxon>Streptophyta</taxon>
        <taxon>Embryophyta</taxon>
        <taxon>Tracheophyta</taxon>
        <taxon>Spermatophyta</taxon>
        <taxon>Magnoliopsida</taxon>
        <taxon>eudicotyledons</taxon>
        <taxon>Gunneridae</taxon>
        <taxon>Pentapetalae</taxon>
        <taxon>asterids</taxon>
        <taxon>campanulids</taxon>
        <taxon>Asterales</taxon>
        <taxon>Asteraceae</taxon>
        <taxon>Asteroideae</taxon>
        <taxon>Anthemideae</taxon>
        <taxon>Artemisiinae</taxon>
        <taxon>Artemisia</taxon>
    </lineage>
</organism>
<evidence type="ECO:0000313" key="1">
    <source>
        <dbReference type="EMBL" id="PWA40922.1"/>
    </source>
</evidence>
<keyword evidence="1" id="KW-0808">Transferase</keyword>